<keyword evidence="1" id="KW-0175">Coiled coil</keyword>
<dbReference type="PANTHER" id="PTHR38664">
    <property type="entry name" value="SLR0058 PROTEIN"/>
    <property type="match status" value="1"/>
</dbReference>
<dbReference type="NCBIfam" id="NF047773">
    <property type="entry name" value="phas_rel_Lepto"/>
    <property type="match status" value="1"/>
</dbReference>
<organism evidence="2 3">
    <name type="scientific">Methanococcoides vulcani</name>
    <dbReference type="NCBI Taxonomy" id="1353158"/>
    <lineage>
        <taxon>Archaea</taxon>
        <taxon>Methanobacteriati</taxon>
        <taxon>Methanobacteriota</taxon>
        <taxon>Stenosarchaea group</taxon>
        <taxon>Methanomicrobia</taxon>
        <taxon>Methanosarcinales</taxon>
        <taxon>Methanosarcinaceae</taxon>
        <taxon>Methanococcoides</taxon>
    </lineage>
</organism>
<dbReference type="AlphaFoldDB" id="A0A1I0AQP1"/>
<dbReference type="STRING" id="1353158.SAMN04488587_1752"/>
<protein>
    <submittedName>
        <fullName evidence="2">Polyhydroxyalkanoate synthesis regulator phasin</fullName>
    </submittedName>
</protein>
<accession>A0A1I0AQP1</accession>
<keyword evidence="3" id="KW-1185">Reference proteome</keyword>
<dbReference type="Proteomes" id="UP000243338">
    <property type="component" value="Unassembled WGS sequence"/>
</dbReference>
<evidence type="ECO:0000256" key="1">
    <source>
        <dbReference type="SAM" id="Coils"/>
    </source>
</evidence>
<dbReference type="PANTHER" id="PTHR38664:SF1">
    <property type="entry name" value="SLR0058 PROTEIN"/>
    <property type="match status" value="1"/>
</dbReference>
<dbReference type="EMBL" id="FOHQ01000005">
    <property type="protein sequence ID" value="SES96501.1"/>
    <property type="molecule type" value="Genomic_DNA"/>
</dbReference>
<name>A0A1I0AQP1_9EURY</name>
<evidence type="ECO:0000313" key="3">
    <source>
        <dbReference type="Proteomes" id="UP000243338"/>
    </source>
</evidence>
<reference evidence="3" key="1">
    <citation type="submission" date="2016-10" db="EMBL/GenBank/DDBJ databases">
        <authorList>
            <person name="Varghese N."/>
            <person name="Submissions S."/>
        </authorList>
    </citation>
    <scope>NUCLEOTIDE SEQUENCE [LARGE SCALE GENOMIC DNA]</scope>
    <source>
        <strain evidence="3">SLH 33</strain>
    </source>
</reference>
<dbReference type="InterPro" id="IPR008769">
    <property type="entry name" value="PhaF_PhaI"/>
</dbReference>
<sequence>MIDTMKKLGLFGLGLYAITEEKIDEIVKELVENGEFNKEEGKKFVEDLIEKRRQQQEDLEDKISSKVQDVFGKSDLATKEEVESLHKKIEELEELLKEKNKEE</sequence>
<gene>
    <name evidence="2" type="ORF">SAMN04488587_1752</name>
</gene>
<evidence type="ECO:0000313" key="2">
    <source>
        <dbReference type="EMBL" id="SES96501.1"/>
    </source>
</evidence>
<proteinExistence type="predicted"/>
<feature type="coiled-coil region" evidence="1">
    <location>
        <begin position="42"/>
        <end position="102"/>
    </location>
</feature>
<dbReference type="RefSeq" id="WP_091690221.1">
    <property type="nucleotide sequence ID" value="NZ_CAAGSJ010000006.1"/>
</dbReference>
<dbReference type="OrthoDB" id="125733at2157"/>